<reference evidence="1" key="1">
    <citation type="submission" date="2012-04" db="EMBL/GenBank/DDBJ databases">
        <title>Finished genome of Dactylococcopsis salina PCC 8305.</title>
        <authorList>
            <consortium name="US DOE Joint Genome Institute"/>
            <person name="Gugger M."/>
            <person name="Coursin T."/>
            <person name="Rippka R."/>
            <person name="Tandeau De Marsac N."/>
            <person name="Huntemann M."/>
            <person name="Wei C.-L."/>
            <person name="Han J."/>
            <person name="Detter J.C."/>
            <person name="Han C."/>
            <person name="Tapia R."/>
            <person name="Daligault H."/>
            <person name="Chen A."/>
            <person name="Krypides N."/>
            <person name="Mavromatis K."/>
            <person name="Markowitz V."/>
            <person name="Szeto E."/>
            <person name="Ivanova N."/>
            <person name="Ovchinnikova G."/>
            <person name="Pagani I."/>
            <person name="Pati A."/>
            <person name="Goodwin L."/>
            <person name="Peters L."/>
            <person name="Pitluck S."/>
            <person name="Woyke T."/>
            <person name="Kerfeld C."/>
        </authorList>
    </citation>
    <scope>NUCLEOTIDE SEQUENCE [LARGE SCALE GENOMIC DNA]</scope>
    <source>
        <strain evidence="1">PCC 8305</strain>
    </source>
</reference>
<name>K9YYP1_DACS8</name>
<dbReference type="eggNOG" id="COG2405">
    <property type="taxonomic scope" value="Bacteria"/>
</dbReference>
<organism evidence="1 2">
    <name type="scientific">Dactylococcopsis salina (strain PCC 8305)</name>
    <name type="common">Myxobactron salinum</name>
    <dbReference type="NCBI Taxonomy" id="13035"/>
    <lineage>
        <taxon>Bacteria</taxon>
        <taxon>Bacillati</taxon>
        <taxon>Cyanobacteriota</taxon>
        <taxon>Cyanophyceae</taxon>
        <taxon>Nodosilineales</taxon>
        <taxon>Cymatolegaceae</taxon>
        <taxon>Dactylococcopsis</taxon>
    </lineage>
</organism>
<evidence type="ECO:0000313" key="2">
    <source>
        <dbReference type="Proteomes" id="UP000010482"/>
    </source>
</evidence>
<dbReference type="InterPro" id="IPR021799">
    <property type="entry name" value="PIN-like_prokaryotic"/>
</dbReference>
<keyword evidence="2" id="KW-1185">Reference proteome</keyword>
<dbReference type="EMBL" id="CP003944">
    <property type="protein sequence ID" value="AFZ51435.1"/>
    <property type="molecule type" value="Genomic_DNA"/>
</dbReference>
<proteinExistence type="predicted"/>
<dbReference type="RefSeq" id="WP_015230415.1">
    <property type="nucleotide sequence ID" value="NC_019780.1"/>
</dbReference>
<evidence type="ECO:0000313" key="1">
    <source>
        <dbReference type="EMBL" id="AFZ51435.1"/>
    </source>
</evidence>
<evidence type="ECO:0008006" key="3">
    <source>
        <dbReference type="Google" id="ProtNLM"/>
    </source>
</evidence>
<gene>
    <name evidence="1" type="ORF">Dacsa_2878</name>
</gene>
<dbReference type="Pfam" id="PF11848">
    <property type="entry name" value="DUF3368"/>
    <property type="match status" value="1"/>
</dbReference>
<dbReference type="Proteomes" id="UP000010482">
    <property type="component" value="Chromosome"/>
</dbReference>
<dbReference type="OrthoDB" id="9796404at2"/>
<sequence length="68" mass="7401">MPNSPVIVINTSPLIALIAALGSLDILDSLYEKVVVPLAVCEEILKGGKQDFAVSEFQKAKWLSKEKM</sequence>
<accession>K9YYP1</accession>
<protein>
    <recommendedName>
        <fullName evidence="3">Nucleic acid-binding protein, contains PIN domain</fullName>
    </recommendedName>
</protein>
<dbReference type="AlphaFoldDB" id="K9YYP1"/>
<dbReference type="KEGG" id="dsl:Dacsa_2878"/>
<dbReference type="HOGENOM" id="CLU_2786965_0_0_3"/>